<name>A0A2H4YEP2_9CAUD</name>
<evidence type="ECO:0000313" key="1">
    <source>
        <dbReference type="EMBL" id="AUE22639.1"/>
    </source>
</evidence>
<accession>A0A2H4YEP2</accession>
<keyword evidence="2" id="KW-1185">Reference proteome</keyword>
<proteinExistence type="predicted"/>
<reference evidence="1 2" key="1">
    <citation type="submission" date="2017-10" db="EMBL/GenBank/DDBJ databases">
        <title>Antibacterial composition for extension of chilled fish shelf life and decreasing of risk of food-borne infections, bacteriophage strains for its preparation.</title>
        <authorList>
            <person name="Zulkarneev E.R."/>
            <person name="Aleshkin A.V."/>
            <person name="Rubalsky O.V."/>
            <person name="Kiseleva I.A."/>
            <person name="Rubalskii E.O."/>
            <person name="Lebedev S.N."/>
        </authorList>
    </citation>
    <scope>NUCLEOTIDE SEQUENCE [LARGE SCALE GENOMIC DNA]</scope>
</reference>
<organism evidence="1 2">
    <name type="scientific">Aeromonas phage Ah1</name>
    <dbReference type="NCBI Taxonomy" id="2053701"/>
    <lineage>
        <taxon>Viruses</taxon>
        <taxon>Duplodnaviria</taxon>
        <taxon>Heunggongvirae</taxon>
        <taxon>Uroviricota</taxon>
        <taxon>Caudoviricetes</taxon>
        <taxon>Pantevenvirales</taxon>
        <taxon>Straboviridae</taxon>
        <taxon>Cinqassovirus</taxon>
        <taxon>Cinqassovirus ah1</taxon>
    </lineage>
</organism>
<dbReference type="EMBL" id="MG250483">
    <property type="protein sequence ID" value="AUE22639.1"/>
    <property type="molecule type" value="Genomic_DNA"/>
</dbReference>
<evidence type="ECO:0000313" key="2">
    <source>
        <dbReference type="Proteomes" id="UP000240934"/>
    </source>
</evidence>
<dbReference type="Proteomes" id="UP000240934">
    <property type="component" value="Segment"/>
</dbReference>
<protein>
    <submittedName>
        <fullName evidence="1">Uncharacterized protein</fullName>
    </submittedName>
</protein>
<gene>
    <name evidence="1" type="ORF">Ah1_00098</name>
</gene>
<sequence length="119" mass="14249">MKNKMSVKAAVELYAICEIKRIPFLKFSNNDMVDQLRSNSKFNEYLDMFDRKDDKTNETSKTRWIETWERNVREVFKQTDANIKYMLETHGIEFGNYVLNGKKINSWHYNPKLVKSSKK</sequence>